<proteinExistence type="predicted"/>
<feature type="compositionally biased region" description="Gly residues" evidence="1">
    <location>
        <begin position="807"/>
        <end position="816"/>
    </location>
</feature>
<feature type="compositionally biased region" description="Basic and acidic residues" evidence="1">
    <location>
        <begin position="306"/>
        <end position="322"/>
    </location>
</feature>
<organism evidence="2 3">
    <name type="scientific">Blyttiomyces helicus</name>
    <dbReference type="NCBI Taxonomy" id="388810"/>
    <lineage>
        <taxon>Eukaryota</taxon>
        <taxon>Fungi</taxon>
        <taxon>Fungi incertae sedis</taxon>
        <taxon>Chytridiomycota</taxon>
        <taxon>Chytridiomycota incertae sedis</taxon>
        <taxon>Chytridiomycetes</taxon>
        <taxon>Chytridiomycetes incertae sedis</taxon>
        <taxon>Blyttiomyces</taxon>
    </lineage>
</organism>
<feature type="region of interest" description="Disordered" evidence="1">
    <location>
        <begin position="409"/>
        <end position="502"/>
    </location>
</feature>
<evidence type="ECO:0000313" key="2">
    <source>
        <dbReference type="EMBL" id="RKO83881.1"/>
    </source>
</evidence>
<feature type="region of interest" description="Disordered" evidence="1">
    <location>
        <begin position="1"/>
        <end position="389"/>
    </location>
</feature>
<gene>
    <name evidence="2" type="ORF">BDK51DRAFT_30201</name>
</gene>
<feature type="compositionally biased region" description="Basic residues" evidence="1">
    <location>
        <begin position="769"/>
        <end position="779"/>
    </location>
</feature>
<accession>A0A4P9VW26</accession>
<evidence type="ECO:0000313" key="3">
    <source>
        <dbReference type="Proteomes" id="UP000269721"/>
    </source>
</evidence>
<feature type="compositionally biased region" description="Polar residues" evidence="1">
    <location>
        <begin position="326"/>
        <end position="337"/>
    </location>
</feature>
<name>A0A4P9VW26_9FUNG</name>
<feature type="region of interest" description="Disordered" evidence="1">
    <location>
        <begin position="688"/>
        <end position="816"/>
    </location>
</feature>
<feature type="compositionally biased region" description="Low complexity" evidence="1">
    <location>
        <begin position="436"/>
        <end position="446"/>
    </location>
</feature>
<feature type="compositionally biased region" description="Low complexity" evidence="1">
    <location>
        <begin position="362"/>
        <end position="378"/>
    </location>
</feature>
<feature type="compositionally biased region" description="Low complexity" evidence="1">
    <location>
        <begin position="251"/>
        <end position="281"/>
    </location>
</feature>
<feature type="region of interest" description="Disordered" evidence="1">
    <location>
        <begin position="656"/>
        <end position="675"/>
    </location>
</feature>
<feature type="compositionally biased region" description="Basic and acidic residues" evidence="1">
    <location>
        <begin position="124"/>
        <end position="141"/>
    </location>
</feature>
<keyword evidence="3" id="KW-1185">Reference proteome</keyword>
<dbReference type="EMBL" id="ML000736">
    <property type="protein sequence ID" value="RKO83881.1"/>
    <property type="molecule type" value="Genomic_DNA"/>
</dbReference>
<feature type="compositionally biased region" description="Polar residues" evidence="1">
    <location>
        <begin position="180"/>
        <end position="189"/>
    </location>
</feature>
<feature type="compositionally biased region" description="Low complexity" evidence="1">
    <location>
        <begin position="33"/>
        <end position="59"/>
    </location>
</feature>
<protein>
    <submittedName>
        <fullName evidence="2">Uncharacterized protein</fullName>
    </submittedName>
</protein>
<reference evidence="3" key="1">
    <citation type="journal article" date="2018" name="Nat. Microbiol.">
        <title>Leveraging single-cell genomics to expand the fungal tree of life.</title>
        <authorList>
            <person name="Ahrendt S.R."/>
            <person name="Quandt C.A."/>
            <person name="Ciobanu D."/>
            <person name="Clum A."/>
            <person name="Salamov A."/>
            <person name="Andreopoulos B."/>
            <person name="Cheng J.F."/>
            <person name="Woyke T."/>
            <person name="Pelin A."/>
            <person name="Henrissat B."/>
            <person name="Reynolds N.K."/>
            <person name="Benny G.L."/>
            <person name="Smith M.E."/>
            <person name="James T.Y."/>
            <person name="Grigoriev I.V."/>
        </authorList>
    </citation>
    <scope>NUCLEOTIDE SEQUENCE [LARGE SCALE GENOMIC DNA]</scope>
</reference>
<feature type="compositionally biased region" description="Acidic residues" evidence="1">
    <location>
        <begin position="292"/>
        <end position="301"/>
    </location>
</feature>
<feature type="compositionally biased region" description="Polar residues" evidence="1">
    <location>
        <begin position="784"/>
        <end position="801"/>
    </location>
</feature>
<dbReference type="AlphaFoldDB" id="A0A4P9VW26"/>
<feature type="compositionally biased region" description="Polar residues" evidence="1">
    <location>
        <begin position="9"/>
        <end position="24"/>
    </location>
</feature>
<dbReference type="Proteomes" id="UP000269721">
    <property type="component" value="Unassembled WGS sequence"/>
</dbReference>
<sequence length="816" mass="84581">MEGERRSGSAASSVEGSPANTRRTTLGAGDAPAGRGSTVSSSPSSAATLRAATAAASPGRSRKATIGAPESPVLRGRTASGSPATVRRPTIGSTDAPTPSSPLSSRPRPIDAGDGKSPGTRAASELERKLAELDQMQESRVRRQTSIRFSRPEMLMPSEGAAASSLGTDTAPARSEPSDSDISSRTSTVARPPAISTDAVGAPAAATTSGEPATKGARHPCGATGGPGSLAATTGPPPMPAMDRKPLRAAPKTPTPTGSGPKSTTTRTSPIASTTPPADATFSDGRRGSADEINDEVDDVEVAQNADKENVEKLTTLDRVALDVKVTSTQAPSSTSWDDPASSRHIPAPIASGPSEPERPRSSPALSPSASADQAALSRLKKKANRSSLMYDVSVRSKAEFFDLKSREIAESASSSRQRKVSQRTPATPIGSRTRASAVAGSAMGGADDGEEKAAADVGGGRSQAIVESPDSEADGRSGLGTLHDGQSFAITAAPGEPSNAVSGRELLSEEAVSQGGSMRKGAVLYIHHGGGAYFFPPTNDKDQLTKSSPSPMQLETPAQAPVTPESIAEFIPMHPKDLSISHLVPHRLSATSDPQPPQQPLLSGISMGSDTSVSKEVDHATPIKSTAVMHGLEVAEIGETNQAIPDEVIAAIHETERQMQRGTEADVKIRDDMDIGEMDKSAVEQGAKMDGEVHEDPDGDSPEVPPSDAGQEAEPARPKHLSLRMITSRHGPVEDADADDDLVSPLPRQTPLRFSTDESLTTQETYRTHHTHQTRRSYRPPSSELSNLTPSLMAASSSPELYTADGSGGGGSYSA</sequence>
<feature type="compositionally biased region" description="Basic and acidic residues" evidence="1">
    <location>
        <begin position="688"/>
        <end position="697"/>
    </location>
</feature>
<evidence type="ECO:0000256" key="1">
    <source>
        <dbReference type="SAM" id="MobiDB-lite"/>
    </source>
</evidence>
<feature type="non-terminal residue" evidence="2">
    <location>
        <position position="816"/>
    </location>
</feature>